<dbReference type="Pfam" id="PF00578">
    <property type="entry name" value="AhpC-TSA"/>
    <property type="match status" value="1"/>
</dbReference>
<dbReference type="PROSITE" id="PS51352">
    <property type="entry name" value="THIOREDOXIN_2"/>
    <property type="match status" value="1"/>
</dbReference>
<dbReference type="PANTHER" id="PTHR42852:SF17">
    <property type="entry name" value="THIOREDOXIN-LIKE PROTEIN HI_1115"/>
    <property type="match status" value="1"/>
</dbReference>
<name>A0A3B0X133_9ZZZZ</name>
<dbReference type="GO" id="GO:0016209">
    <property type="term" value="F:antioxidant activity"/>
    <property type="evidence" value="ECO:0007669"/>
    <property type="project" value="InterPro"/>
</dbReference>
<evidence type="ECO:0000259" key="1">
    <source>
        <dbReference type="PROSITE" id="PS51352"/>
    </source>
</evidence>
<dbReference type="SUPFAM" id="SSF52833">
    <property type="entry name" value="Thioredoxin-like"/>
    <property type="match status" value="1"/>
</dbReference>
<dbReference type="InterPro" id="IPR050553">
    <property type="entry name" value="Thioredoxin_ResA/DsbE_sf"/>
</dbReference>
<dbReference type="PANTHER" id="PTHR42852">
    <property type="entry name" value="THIOL:DISULFIDE INTERCHANGE PROTEIN DSBE"/>
    <property type="match status" value="1"/>
</dbReference>
<protein>
    <recommendedName>
        <fullName evidence="1">Thioredoxin domain-containing protein</fullName>
    </recommendedName>
</protein>
<dbReference type="Gene3D" id="3.40.30.10">
    <property type="entry name" value="Glutaredoxin"/>
    <property type="match status" value="1"/>
</dbReference>
<gene>
    <name evidence="2" type="ORF">MNBD_GAMMA11-3364</name>
</gene>
<organism evidence="2">
    <name type="scientific">hydrothermal vent metagenome</name>
    <dbReference type="NCBI Taxonomy" id="652676"/>
    <lineage>
        <taxon>unclassified sequences</taxon>
        <taxon>metagenomes</taxon>
        <taxon>ecological metagenomes</taxon>
    </lineage>
</organism>
<reference evidence="2" key="1">
    <citation type="submission" date="2018-06" db="EMBL/GenBank/DDBJ databases">
        <authorList>
            <person name="Zhirakovskaya E."/>
        </authorList>
    </citation>
    <scope>NUCLEOTIDE SEQUENCE</scope>
</reference>
<evidence type="ECO:0000313" key="2">
    <source>
        <dbReference type="EMBL" id="VAW58223.1"/>
    </source>
</evidence>
<accession>A0A3B0X133</accession>
<dbReference type="EMBL" id="UOFG01000028">
    <property type="protein sequence ID" value="VAW58223.1"/>
    <property type="molecule type" value="Genomic_DNA"/>
</dbReference>
<sequence length="153" mass="17484">MIYFAVRYWQGREDIQGVAPMIQAVQLDGELFDLAKYRGTPVLVHFWATWCPVCRLESSNIASLAKDYTVITVATWVENEAEVSEYLQSEGLDMPVIVDTDQRWAKKYGIKAVPYSFFIDPDGVIRLTEKGYSTELGLRARMWWTGSFGQASR</sequence>
<dbReference type="InterPro" id="IPR000866">
    <property type="entry name" value="AhpC/TSA"/>
</dbReference>
<dbReference type="InterPro" id="IPR013766">
    <property type="entry name" value="Thioredoxin_domain"/>
</dbReference>
<feature type="domain" description="Thioredoxin" evidence="1">
    <location>
        <begin position="13"/>
        <end position="147"/>
    </location>
</feature>
<dbReference type="InterPro" id="IPR036249">
    <property type="entry name" value="Thioredoxin-like_sf"/>
</dbReference>
<dbReference type="GO" id="GO:0016491">
    <property type="term" value="F:oxidoreductase activity"/>
    <property type="evidence" value="ECO:0007669"/>
    <property type="project" value="InterPro"/>
</dbReference>
<proteinExistence type="predicted"/>
<dbReference type="AlphaFoldDB" id="A0A3B0X133"/>